<dbReference type="Pfam" id="PF07714">
    <property type="entry name" value="PK_Tyr_Ser-Thr"/>
    <property type="match status" value="1"/>
</dbReference>
<keyword evidence="7 8" id="KW-0067">ATP-binding</keyword>
<dbReference type="InterPro" id="IPR017441">
    <property type="entry name" value="Protein_kinase_ATP_BS"/>
</dbReference>
<comment type="similarity">
    <text evidence="1">Belongs to the jacalin lectin family.</text>
</comment>
<dbReference type="PANTHER" id="PTHR27003:SF326">
    <property type="entry name" value="PROTEIN KINASE DOMAIN-CONTAINING PROTEIN"/>
    <property type="match status" value="1"/>
</dbReference>
<reference evidence="12 13" key="1">
    <citation type="journal article" date="2018" name="Mol. Plant">
        <title>The genome of Artemisia annua provides insight into the evolution of Asteraceae family and artemisinin biosynthesis.</title>
        <authorList>
            <person name="Shen Q."/>
            <person name="Zhang L."/>
            <person name="Liao Z."/>
            <person name="Wang S."/>
            <person name="Yan T."/>
            <person name="Shi P."/>
            <person name="Liu M."/>
            <person name="Fu X."/>
            <person name="Pan Q."/>
            <person name="Wang Y."/>
            <person name="Lv Z."/>
            <person name="Lu X."/>
            <person name="Zhang F."/>
            <person name="Jiang W."/>
            <person name="Ma Y."/>
            <person name="Chen M."/>
            <person name="Hao X."/>
            <person name="Li L."/>
            <person name="Tang Y."/>
            <person name="Lv G."/>
            <person name="Zhou Y."/>
            <person name="Sun X."/>
            <person name="Brodelius P.E."/>
            <person name="Rose J.K.C."/>
            <person name="Tang K."/>
        </authorList>
    </citation>
    <scope>NUCLEOTIDE SEQUENCE [LARGE SCALE GENOMIC DNA]</scope>
    <source>
        <strain evidence="13">cv. Huhao1</strain>
        <tissue evidence="12">Leaf</tissue>
    </source>
</reference>
<dbReference type="PANTHER" id="PTHR27003">
    <property type="entry name" value="OS07G0166700 PROTEIN"/>
    <property type="match status" value="1"/>
</dbReference>
<dbReference type="SMART" id="SM00915">
    <property type="entry name" value="Jacalin"/>
    <property type="match status" value="1"/>
</dbReference>
<dbReference type="EMBL" id="PKPP01003657">
    <property type="protein sequence ID" value="PWA68333.1"/>
    <property type="molecule type" value="Genomic_DNA"/>
</dbReference>
<dbReference type="Proteomes" id="UP000245207">
    <property type="component" value="Unassembled WGS sequence"/>
</dbReference>
<dbReference type="InterPro" id="IPR000719">
    <property type="entry name" value="Prot_kinase_dom"/>
</dbReference>
<feature type="domain" description="Protein kinase" evidence="10">
    <location>
        <begin position="24"/>
        <end position="307"/>
    </location>
</feature>
<dbReference type="SUPFAM" id="SSF56112">
    <property type="entry name" value="Protein kinase-like (PK-like)"/>
    <property type="match status" value="1"/>
</dbReference>
<evidence type="ECO:0000256" key="6">
    <source>
        <dbReference type="ARBA" id="ARBA00022777"/>
    </source>
</evidence>
<dbReference type="PROSITE" id="PS00108">
    <property type="entry name" value="PROTEIN_KINASE_ST"/>
    <property type="match status" value="1"/>
</dbReference>
<dbReference type="InterPro" id="IPR011009">
    <property type="entry name" value="Kinase-like_dom_sf"/>
</dbReference>
<dbReference type="GO" id="GO:0005886">
    <property type="term" value="C:plasma membrane"/>
    <property type="evidence" value="ECO:0007669"/>
    <property type="project" value="TreeGrafter"/>
</dbReference>
<dbReference type="GO" id="GO:0030246">
    <property type="term" value="F:carbohydrate binding"/>
    <property type="evidence" value="ECO:0007669"/>
    <property type="project" value="UniProtKB-KW"/>
</dbReference>
<dbReference type="CDD" id="cd09612">
    <property type="entry name" value="Jacalin"/>
    <property type="match status" value="1"/>
</dbReference>
<accession>A0A2U1N4B6</accession>
<feature type="domain" description="Jacalin-type lectin" evidence="11">
    <location>
        <begin position="317"/>
        <end position="469"/>
    </location>
</feature>
<evidence type="ECO:0000256" key="7">
    <source>
        <dbReference type="ARBA" id="ARBA00022840"/>
    </source>
</evidence>
<dbReference type="PROSITE" id="PS50011">
    <property type="entry name" value="PROTEIN_KINASE_DOM"/>
    <property type="match status" value="1"/>
</dbReference>
<dbReference type="OrthoDB" id="4062651at2759"/>
<keyword evidence="6" id="KW-0418">Kinase</keyword>
<dbReference type="SUPFAM" id="SSF51101">
    <property type="entry name" value="Mannose-binding lectins"/>
    <property type="match status" value="1"/>
</dbReference>
<keyword evidence="13" id="KW-1185">Reference proteome</keyword>
<feature type="binding site" evidence="8">
    <location>
        <position position="63"/>
    </location>
    <ligand>
        <name>ATP</name>
        <dbReference type="ChEBI" id="CHEBI:30616"/>
    </ligand>
</feature>
<evidence type="ECO:0000256" key="8">
    <source>
        <dbReference type="PROSITE-ProRule" id="PRU10141"/>
    </source>
</evidence>
<dbReference type="Gene3D" id="3.30.200.20">
    <property type="entry name" value="Phosphorylase Kinase, domain 1"/>
    <property type="match status" value="1"/>
</dbReference>
<dbReference type="PROSITE" id="PS00107">
    <property type="entry name" value="PROTEIN_KINASE_ATP"/>
    <property type="match status" value="1"/>
</dbReference>
<dbReference type="InterPro" id="IPR036404">
    <property type="entry name" value="Jacalin-like_lectin_dom_sf"/>
</dbReference>
<sequence>MSILQELNHLRIPLEDIKQATNNFSRENLIGRGGFGSVYKGELIRSYASASSLENQGRSVAVKRLDKSSDQGQKEFLREIEILSHYRHRNVVSLVGFCKEDEEIILVYQYASRGSLDKYLATTHITWVQRLRICIGAARGLNYLHSNVGEGRRVIHGDVKSSNIVLDANWEAKVCDFGLAKIANTNQSFVFSPVSGTGGYLDPSYQVTGMLTKESDVYSLGVTLFEVLCGRAAVMATLQDERRDLTYLVKTRYEEGRLEEIVEPNLLQQMKMDSFRNFFRIAYQCLSKDRKKRPTMGAIIKQLEISLKYQVGCRHAPIEGRYCGSYIGGRPFSFRLESHQKLRRILIDHDDWIHSIQFTAEEHGKLYSSEQCGGDGGHNSGQTSEINFGAYEEIIGISGTVGDTPSTWFDLGSTIITSLSIKTTENTYGPFGRHTDESSFSEDWDAGSFAGFYGRYGWWLNGLGCYLNVITQNGIQTRAPFLKIGMQALLQASMVVMAGG</sequence>
<dbReference type="InterPro" id="IPR001245">
    <property type="entry name" value="Ser-Thr/Tyr_kinase_cat_dom"/>
</dbReference>
<dbReference type="FunFam" id="3.30.200.20:FF:000039">
    <property type="entry name" value="receptor-like protein kinase FERONIA"/>
    <property type="match status" value="1"/>
</dbReference>
<keyword evidence="2 9" id="KW-0723">Serine/threonine-protein kinase</keyword>
<keyword evidence="3" id="KW-0808">Transferase</keyword>
<dbReference type="PROSITE" id="PS51752">
    <property type="entry name" value="JACALIN_LECTIN"/>
    <property type="match status" value="1"/>
</dbReference>
<name>A0A2U1N4B6_ARTAN</name>
<dbReference type="SMART" id="SM00220">
    <property type="entry name" value="S_TKc"/>
    <property type="match status" value="1"/>
</dbReference>
<dbReference type="GO" id="GO:0004674">
    <property type="term" value="F:protein serine/threonine kinase activity"/>
    <property type="evidence" value="ECO:0007669"/>
    <property type="project" value="UniProtKB-KW"/>
</dbReference>
<dbReference type="InterPro" id="IPR045272">
    <property type="entry name" value="ANXUR1/2-like"/>
</dbReference>
<keyword evidence="4 12" id="KW-0430">Lectin</keyword>
<evidence type="ECO:0000256" key="2">
    <source>
        <dbReference type="ARBA" id="ARBA00022527"/>
    </source>
</evidence>
<dbReference type="Pfam" id="PF01419">
    <property type="entry name" value="Jacalin"/>
    <property type="match status" value="1"/>
</dbReference>
<dbReference type="Gene3D" id="1.10.510.10">
    <property type="entry name" value="Transferase(Phosphotransferase) domain 1"/>
    <property type="match status" value="1"/>
</dbReference>
<evidence type="ECO:0000256" key="5">
    <source>
        <dbReference type="ARBA" id="ARBA00022741"/>
    </source>
</evidence>
<dbReference type="GO" id="GO:0004714">
    <property type="term" value="F:transmembrane receptor protein tyrosine kinase activity"/>
    <property type="evidence" value="ECO:0007669"/>
    <property type="project" value="InterPro"/>
</dbReference>
<dbReference type="GO" id="GO:0005524">
    <property type="term" value="F:ATP binding"/>
    <property type="evidence" value="ECO:0007669"/>
    <property type="project" value="UniProtKB-UniRule"/>
</dbReference>
<evidence type="ECO:0000256" key="1">
    <source>
        <dbReference type="ARBA" id="ARBA00006568"/>
    </source>
</evidence>
<proteinExistence type="inferred from homology"/>
<evidence type="ECO:0000256" key="4">
    <source>
        <dbReference type="ARBA" id="ARBA00022734"/>
    </source>
</evidence>
<gene>
    <name evidence="12" type="ORF">CTI12_AA309820</name>
</gene>
<dbReference type="GO" id="GO:0009506">
    <property type="term" value="C:plasmodesma"/>
    <property type="evidence" value="ECO:0007669"/>
    <property type="project" value="TreeGrafter"/>
</dbReference>
<dbReference type="STRING" id="35608.A0A2U1N4B6"/>
<organism evidence="12 13">
    <name type="scientific">Artemisia annua</name>
    <name type="common">Sweet wormwood</name>
    <dbReference type="NCBI Taxonomy" id="35608"/>
    <lineage>
        <taxon>Eukaryota</taxon>
        <taxon>Viridiplantae</taxon>
        <taxon>Streptophyta</taxon>
        <taxon>Embryophyta</taxon>
        <taxon>Tracheophyta</taxon>
        <taxon>Spermatophyta</taxon>
        <taxon>Magnoliopsida</taxon>
        <taxon>eudicotyledons</taxon>
        <taxon>Gunneridae</taxon>
        <taxon>Pentapetalae</taxon>
        <taxon>asterids</taxon>
        <taxon>campanulids</taxon>
        <taxon>Asterales</taxon>
        <taxon>Asteraceae</taxon>
        <taxon>Asteroideae</taxon>
        <taxon>Anthemideae</taxon>
        <taxon>Artemisiinae</taxon>
        <taxon>Artemisia</taxon>
    </lineage>
</organism>
<evidence type="ECO:0000259" key="10">
    <source>
        <dbReference type="PROSITE" id="PS50011"/>
    </source>
</evidence>
<comment type="caution">
    <text evidence="12">The sequence shown here is derived from an EMBL/GenBank/DDBJ whole genome shotgun (WGS) entry which is preliminary data.</text>
</comment>
<protein>
    <submittedName>
        <fullName evidence="12">Jacalin-like lectin domain-containing protein</fullName>
    </submittedName>
</protein>
<dbReference type="InterPro" id="IPR008271">
    <property type="entry name" value="Ser/Thr_kinase_AS"/>
</dbReference>
<comment type="similarity">
    <text evidence="9">Belongs to the protein kinase superfamily.</text>
</comment>
<dbReference type="InterPro" id="IPR001229">
    <property type="entry name" value="Jacalin-like_lectin_dom"/>
</dbReference>
<dbReference type="InterPro" id="IPR033734">
    <property type="entry name" value="Jacalin-like_lectin_dom_plant"/>
</dbReference>
<dbReference type="AlphaFoldDB" id="A0A2U1N4B6"/>
<keyword evidence="5 8" id="KW-0547">Nucleotide-binding</keyword>
<evidence type="ECO:0000313" key="13">
    <source>
        <dbReference type="Proteomes" id="UP000245207"/>
    </source>
</evidence>
<evidence type="ECO:0000256" key="9">
    <source>
        <dbReference type="RuleBase" id="RU000304"/>
    </source>
</evidence>
<dbReference type="Gene3D" id="2.100.10.30">
    <property type="entry name" value="Jacalin-like lectin domain"/>
    <property type="match status" value="1"/>
</dbReference>
<evidence type="ECO:0000256" key="3">
    <source>
        <dbReference type="ARBA" id="ARBA00022679"/>
    </source>
</evidence>
<evidence type="ECO:0000313" key="12">
    <source>
        <dbReference type="EMBL" id="PWA68333.1"/>
    </source>
</evidence>
<evidence type="ECO:0000259" key="11">
    <source>
        <dbReference type="PROSITE" id="PS51752"/>
    </source>
</evidence>